<dbReference type="SUPFAM" id="SSF48371">
    <property type="entry name" value="ARM repeat"/>
    <property type="match status" value="1"/>
</dbReference>
<organism evidence="1 2">
    <name type="scientific">Rapidithrix thailandica</name>
    <dbReference type="NCBI Taxonomy" id="413964"/>
    <lineage>
        <taxon>Bacteria</taxon>
        <taxon>Pseudomonadati</taxon>
        <taxon>Bacteroidota</taxon>
        <taxon>Cytophagia</taxon>
        <taxon>Cytophagales</taxon>
        <taxon>Flammeovirgaceae</taxon>
        <taxon>Rapidithrix</taxon>
    </lineage>
</organism>
<sequence>MSTTEYLDDLLERLENENLRPGLSLPEGVSFQSDLTIAWEARKEVQMLKDPQFIEPLKVRLEKEKVTKKRVHIIQVLVRIADKAGEHSTADYILDLVRNEKVRWIRDVALTALNHSTLKISKEKEYLFELAKHKDWQIKLNTLGLLYRLGQSYSPRIEEVCLELVKVCKKKPHELSSICHVLSKHGSLKSIESLKDIASTNSKAFTVNAAIRALEEINGANELEFFKALFETNRNNDVKSVITQALCKYGDGSVPDLLIKRVKSILSKPRKTSTVYIGEAQPELVHIFTFLMGQQDTRADTIFDFVRKKKLDLLDTTERKWFDENLMK</sequence>
<accession>A0AAW9SKY1</accession>
<dbReference type="RefSeq" id="WP_346824297.1">
    <property type="nucleotide sequence ID" value="NZ_JBDKWZ010000023.1"/>
</dbReference>
<dbReference type="Proteomes" id="UP001403385">
    <property type="component" value="Unassembled WGS sequence"/>
</dbReference>
<keyword evidence="2" id="KW-1185">Reference proteome</keyword>
<dbReference type="Gene3D" id="1.25.10.10">
    <property type="entry name" value="Leucine-rich Repeat Variant"/>
    <property type="match status" value="1"/>
</dbReference>
<dbReference type="InterPro" id="IPR011989">
    <property type="entry name" value="ARM-like"/>
</dbReference>
<dbReference type="EMBL" id="JBDKWZ010000023">
    <property type="protein sequence ID" value="MEN7551516.1"/>
    <property type="molecule type" value="Genomic_DNA"/>
</dbReference>
<evidence type="ECO:0000313" key="2">
    <source>
        <dbReference type="Proteomes" id="UP001403385"/>
    </source>
</evidence>
<protein>
    <submittedName>
        <fullName evidence="1">HEAT repeat domain-containing protein</fullName>
    </submittedName>
</protein>
<dbReference type="InterPro" id="IPR016024">
    <property type="entry name" value="ARM-type_fold"/>
</dbReference>
<proteinExistence type="predicted"/>
<evidence type="ECO:0000313" key="1">
    <source>
        <dbReference type="EMBL" id="MEN7551516.1"/>
    </source>
</evidence>
<dbReference type="AlphaFoldDB" id="A0AAW9SKY1"/>
<gene>
    <name evidence="1" type="ORF">AAG747_26600</name>
</gene>
<name>A0AAW9SKY1_9BACT</name>
<reference evidence="1 2" key="1">
    <citation type="submission" date="2024-04" db="EMBL/GenBank/DDBJ databases">
        <title>Novel genus in family Flammeovirgaceae.</title>
        <authorList>
            <person name="Nguyen T.H."/>
            <person name="Vuong T.Q."/>
            <person name="Le H."/>
            <person name="Kim S.-G."/>
        </authorList>
    </citation>
    <scope>NUCLEOTIDE SEQUENCE [LARGE SCALE GENOMIC DNA]</scope>
    <source>
        <strain evidence="1 2">JCM 23209</strain>
    </source>
</reference>
<comment type="caution">
    <text evidence="1">The sequence shown here is derived from an EMBL/GenBank/DDBJ whole genome shotgun (WGS) entry which is preliminary data.</text>
</comment>